<reference evidence="2 3" key="1">
    <citation type="submission" date="2012-02" db="EMBL/GenBank/DDBJ databases">
        <title>The Genome Sequence of Parabacteroides goldsteinii CL02T12C30.</title>
        <authorList>
            <consortium name="The Broad Institute Genome Sequencing Platform"/>
            <person name="Earl A."/>
            <person name="Ward D."/>
            <person name="Feldgarden M."/>
            <person name="Gevers D."/>
            <person name="Zitomersky N.L."/>
            <person name="Coyne M.J."/>
            <person name="Comstock L.E."/>
            <person name="Young S.K."/>
            <person name="Zeng Q."/>
            <person name="Gargeya S."/>
            <person name="Fitzgerald M."/>
            <person name="Haas B."/>
            <person name="Abouelleil A."/>
            <person name="Alvarado L."/>
            <person name="Arachchi H.M."/>
            <person name="Berlin A."/>
            <person name="Chapman S.B."/>
            <person name="Gearin G."/>
            <person name="Goldberg J."/>
            <person name="Griggs A."/>
            <person name="Gujja S."/>
            <person name="Hansen M."/>
            <person name="Heiman D."/>
            <person name="Howarth C."/>
            <person name="Larimer J."/>
            <person name="Lui A."/>
            <person name="MacDonald P.J.P."/>
            <person name="McCowen C."/>
            <person name="Montmayeur A."/>
            <person name="Murphy C."/>
            <person name="Neiman D."/>
            <person name="Pearson M."/>
            <person name="Priest M."/>
            <person name="Roberts A."/>
            <person name="Saif S."/>
            <person name="Shea T."/>
            <person name="Sisk P."/>
            <person name="Stolte C."/>
            <person name="Sykes S."/>
            <person name="Wortman J."/>
            <person name="Nusbaum C."/>
            <person name="Birren B."/>
        </authorList>
    </citation>
    <scope>NUCLEOTIDE SEQUENCE [LARGE SCALE GENOMIC DNA]</scope>
    <source>
        <strain evidence="2 3">CL02T12C30</strain>
    </source>
</reference>
<accession>K6A4L7</accession>
<protein>
    <recommendedName>
        <fullName evidence="1">Polysaccharide pyruvyl transferase domain-containing protein</fullName>
    </recommendedName>
</protein>
<gene>
    <name evidence="2" type="ORF">HMPREF1076_03966</name>
</gene>
<dbReference type="Proteomes" id="UP000006330">
    <property type="component" value="Unassembled WGS sequence"/>
</dbReference>
<comment type="caution">
    <text evidence="2">The sequence shown here is derived from an EMBL/GenBank/DDBJ whole genome shotgun (WGS) entry which is preliminary data.</text>
</comment>
<dbReference type="PATRIC" id="fig|999418.3.peg.4040"/>
<proteinExistence type="predicted"/>
<sequence length="376" mass="43113">MISMKIGIITFHRAENYGSVLQAYALNHYIRMILPEAEVEEVDYESEVQHGLYRIFTKPKSILGLARFVHTLCNYKALACKKKKFIDFIDKYIPLSSSIHGDITESELIDYATKYDILICGSDQIWNMRCADSNEFYFLSFATGKTKKVAYAPSLGLSNFNKDEEKLLKTRLSSFDYLSTRESTGAQIISRLVNKNVEVVCDPVLLFSAVQWRQLASSVSPIKERYILCYFIGDISGMRQYVKRVKQEIGISKVIVIIKNLRDIKSMYSTQFDAGPIDFLNLIEHASYVITDSFHATCFSLLFHTKFWVFVESNSMSKPNSRIYNILKIANCQDRILTDETMNQVDVDAEIDFSVSDSNIESYSLYSKKYLDKALS</sequence>
<dbReference type="EMBL" id="AGZO01000027">
    <property type="protein sequence ID" value="EKN10628.1"/>
    <property type="molecule type" value="Genomic_DNA"/>
</dbReference>
<organism evidence="2 3">
    <name type="scientific">Parabacteroides goldsteinii CL02T12C30</name>
    <dbReference type="NCBI Taxonomy" id="999418"/>
    <lineage>
        <taxon>Bacteria</taxon>
        <taxon>Pseudomonadati</taxon>
        <taxon>Bacteroidota</taxon>
        <taxon>Bacteroidia</taxon>
        <taxon>Bacteroidales</taxon>
        <taxon>Tannerellaceae</taxon>
        <taxon>Parabacteroides</taxon>
    </lineage>
</organism>
<evidence type="ECO:0000313" key="2">
    <source>
        <dbReference type="EMBL" id="EKN10628.1"/>
    </source>
</evidence>
<feature type="domain" description="Polysaccharide pyruvyl transferase" evidence="1">
    <location>
        <begin position="16"/>
        <end position="312"/>
    </location>
</feature>
<name>K6A4L7_9BACT</name>
<evidence type="ECO:0000313" key="3">
    <source>
        <dbReference type="Proteomes" id="UP000006330"/>
    </source>
</evidence>
<dbReference type="InterPro" id="IPR007345">
    <property type="entry name" value="Polysacch_pyruvyl_Trfase"/>
</dbReference>
<dbReference type="Pfam" id="PF04230">
    <property type="entry name" value="PS_pyruv_trans"/>
    <property type="match status" value="1"/>
</dbReference>
<dbReference type="AlphaFoldDB" id="K6A4L7"/>
<evidence type="ECO:0000259" key="1">
    <source>
        <dbReference type="Pfam" id="PF04230"/>
    </source>
</evidence>
<dbReference type="HOGENOM" id="CLU_025617_1_0_10"/>